<proteinExistence type="predicted"/>
<dbReference type="Proteomes" id="UP000239724">
    <property type="component" value="Unassembled WGS sequence"/>
</dbReference>
<evidence type="ECO:0008006" key="4">
    <source>
        <dbReference type="Google" id="ProtNLM"/>
    </source>
</evidence>
<accession>A0A2S6NFV2</accession>
<keyword evidence="3" id="KW-1185">Reference proteome</keyword>
<dbReference type="OrthoDB" id="9772295at2"/>
<dbReference type="EMBL" id="NHRY01000144">
    <property type="protein sequence ID" value="PPQ33474.1"/>
    <property type="molecule type" value="Genomic_DNA"/>
</dbReference>
<keyword evidence="1" id="KW-0732">Signal</keyword>
<sequence length="504" mass="54464">MHHAKTLAAILVAATVAWAAPADAEDPALAIHVLDRLAFGPDAASLKAIRALGVDGWIDRQLDPASIPEPAMLTERLDRLETQRLDAVRLFETYGPPARTAGGADPSAVKAARQRARIIVREAAMGRLMRAVTSPRQLQEVMVDFWFNHFNVFARKGLDHLWVGDYENRAIRPFALGRFRDLLEATARHPAMLVYLDNWQNAAPGSPGAKGGSSGLNENYARELMELHTLGVDGGYVQADVIALARILTGWGIAPQGRAPSENGFFFNPRRHDFGDKRFLGRTIHGEGAAEIEQALDILATSPATARHISTELAQYFVADRPPPALVDRLTQRWLASGGDIRAVLTVLFASPEFRSPDDFGRKFKTPFEYVVSAVRAGGLDVSNFRPLLGTMARLGEPLYGCLAPDGYKNTRDAWLSPDALTVRISFAMALGAGRLPLNASLPAENAGAPEPPAPAMAPMPLDAGRLLALLQPTLSATTQEVVQGAPPSMKAALILGSPDFMTR</sequence>
<feature type="signal peptide" evidence="1">
    <location>
        <begin position="1"/>
        <end position="19"/>
    </location>
</feature>
<feature type="chain" id="PRO_5015621111" description="DUF1800 domain-containing protein" evidence="1">
    <location>
        <begin position="20"/>
        <end position="504"/>
    </location>
</feature>
<dbReference type="InterPro" id="IPR014917">
    <property type="entry name" value="DUF1800"/>
</dbReference>
<dbReference type="Pfam" id="PF08811">
    <property type="entry name" value="DUF1800"/>
    <property type="match status" value="1"/>
</dbReference>
<comment type="caution">
    <text evidence="2">The sequence shown here is derived from an EMBL/GenBank/DDBJ whole genome shotgun (WGS) entry which is preliminary data.</text>
</comment>
<reference evidence="2 3" key="1">
    <citation type="journal article" date="2018" name="Arch. Microbiol.">
        <title>New insights into the metabolic potential of the phototrophic purple bacterium Rhodopila globiformis DSM 161(T) from its draft genome sequence and evidence for a vanadium-dependent nitrogenase.</title>
        <authorList>
            <person name="Imhoff J.F."/>
            <person name="Rahn T."/>
            <person name="Kunzel S."/>
            <person name="Neulinger S.C."/>
        </authorList>
    </citation>
    <scope>NUCLEOTIDE SEQUENCE [LARGE SCALE GENOMIC DNA]</scope>
    <source>
        <strain evidence="2 3">DSM 161</strain>
    </source>
</reference>
<evidence type="ECO:0000313" key="3">
    <source>
        <dbReference type="Proteomes" id="UP000239724"/>
    </source>
</evidence>
<organism evidence="2 3">
    <name type="scientific">Rhodopila globiformis</name>
    <name type="common">Rhodopseudomonas globiformis</name>
    <dbReference type="NCBI Taxonomy" id="1071"/>
    <lineage>
        <taxon>Bacteria</taxon>
        <taxon>Pseudomonadati</taxon>
        <taxon>Pseudomonadota</taxon>
        <taxon>Alphaproteobacteria</taxon>
        <taxon>Acetobacterales</taxon>
        <taxon>Acetobacteraceae</taxon>
        <taxon>Rhodopila</taxon>
    </lineage>
</organism>
<protein>
    <recommendedName>
        <fullName evidence="4">DUF1800 domain-containing protein</fullName>
    </recommendedName>
</protein>
<dbReference type="AlphaFoldDB" id="A0A2S6NFV2"/>
<evidence type="ECO:0000256" key="1">
    <source>
        <dbReference type="SAM" id="SignalP"/>
    </source>
</evidence>
<name>A0A2S6NFV2_RHOGL</name>
<dbReference type="RefSeq" id="WP_104519497.1">
    <property type="nucleotide sequence ID" value="NZ_NHRY01000144.1"/>
</dbReference>
<gene>
    <name evidence="2" type="ORF">CCS01_14170</name>
</gene>
<evidence type="ECO:0000313" key="2">
    <source>
        <dbReference type="EMBL" id="PPQ33474.1"/>
    </source>
</evidence>